<evidence type="ECO:0000313" key="2">
    <source>
        <dbReference type="Proteomes" id="UP001428341"/>
    </source>
</evidence>
<comment type="caution">
    <text evidence="1">The sequence shown here is derived from an EMBL/GenBank/DDBJ whole genome shotgun (WGS) entry which is preliminary data.</text>
</comment>
<evidence type="ECO:0000313" key="1">
    <source>
        <dbReference type="EMBL" id="KAK9199296.1"/>
    </source>
</evidence>
<dbReference type="EMBL" id="JBCGBO010000005">
    <property type="protein sequence ID" value="KAK9199296.1"/>
    <property type="molecule type" value="Genomic_DNA"/>
</dbReference>
<organism evidence="1 2">
    <name type="scientific">Citrus x changshan-huyou</name>
    <dbReference type="NCBI Taxonomy" id="2935761"/>
    <lineage>
        <taxon>Eukaryota</taxon>
        <taxon>Viridiplantae</taxon>
        <taxon>Streptophyta</taxon>
        <taxon>Embryophyta</taxon>
        <taxon>Tracheophyta</taxon>
        <taxon>Spermatophyta</taxon>
        <taxon>Magnoliopsida</taxon>
        <taxon>eudicotyledons</taxon>
        <taxon>Gunneridae</taxon>
        <taxon>Pentapetalae</taxon>
        <taxon>rosids</taxon>
        <taxon>malvids</taxon>
        <taxon>Sapindales</taxon>
        <taxon>Rutaceae</taxon>
        <taxon>Aurantioideae</taxon>
        <taxon>Citrus</taxon>
    </lineage>
</organism>
<dbReference type="Proteomes" id="UP001428341">
    <property type="component" value="Unassembled WGS sequence"/>
</dbReference>
<gene>
    <name evidence="1" type="ORF">WN944_014484</name>
</gene>
<sequence>MSFLEESNGEEYNDEQVHKVIQSLEAEINHEQNMLEGQDLSMKLFSDQEDSQNCLASMDFGRVDEMELVASSPSDHDMNWSYYMDQCGGLELDDLVEHEIVSCGYSHISNIVYETDQKHGLSSLWHERCDAVLAYN</sequence>
<dbReference type="AlphaFoldDB" id="A0AAP0QKT3"/>
<protein>
    <submittedName>
        <fullName evidence="1">Uncharacterized protein</fullName>
    </submittedName>
</protein>
<reference evidence="1 2" key="1">
    <citation type="submission" date="2024-05" db="EMBL/GenBank/DDBJ databases">
        <title>Haplotype-resolved chromosome-level genome assembly of Huyou (Citrus changshanensis).</title>
        <authorList>
            <person name="Miao C."/>
            <person name="Chen W."/>
            <person name="Wu Y."/>
            <person name="Wang L."/>
            <person name="Zhao S."/>
            <person name="Grierson D."/>
            <person name="Xu C."/>
            <person name="Chen K."/>
        </authorList>
    </citation>
    <scope>NUCLEOTIDE SEQUENCE [LARGE SCALE GENOMIC DNA]</scope>
    <source>
        <strain evidence="1">01-14</strain>
        <tissue evidence="1">Leaf</tissue>
    </source>
</reference>
<dbReference type="PANTHER" id="PTHR37611:SF2">
    <property type="entry name" value="VIRUS-SPECIFIC-SIGNALING-PATHWAY REGULATED PROTEIN-RELATED"/>
    <property type="match status" value="1"/>
</dbReference>
<keyword evidence="2" id="KW-1185">Reference proteome</keyword>
<name>A0AAP0QKT3_9ROSI</name>
<proteinExistence type="predicted"/>
<dbReference type="PANTHER" id="PTHR37611">
    <property type="entry name" value="VIRUS-SPECIFIC-SIGNALING-PATHWAY REGULATED PROTEIN-RELATED"/>
    <property type="match status" value="1"/>
</dbReference>
<accession>A0AAP0QKT3</accession>